<sequence>MKWLLKKLGYKEHPLKPSPFYIDSREVLAPIQLSCKVGRETPSKYIAMKLSEGLIDYISENMMLRSEYFAQYPPWDRRAGIMAGIIVYIRKPIEPRIDIEY</sequence>
<accession>A0A840CQN1</accession>
<proteinExistence type="predicted"/>
<evidence type="ECO:0000313" key="1">
    <source>
        <dbReference type="EMBL" id="MBB4034872.1"/>
    </source>
</evidence>
<dbReference type="RefSeq" id="WP_183305808.1">
    <property type="nucleotide sequence ID" value="NZ_JACIEP010000002.1"/>
</dbReference>
<gene>
    <name evidence="1" type="ORF">GGR21_000759</name>
</gene>
<comment type="caution">
    <text evidence="1">The sequence shown here is derived from an EMBL/GenBank/DDBJ whole genome shotgun (WGS) entry which is preliminary data.</text>
</comment>
<dbReference type="EMBL" id="JACIEP010000002">
    <property type="protein sequence ID" value="MBB4034872.1"/>
    <property type="molecule type" value="Genomic_DNA"/>
</dbReference>
<name>A0A840CQN1_9BACT</name>
<evidence type="ECO:0000313" key="2">
    <source>
        <dbReference type="Proteomes" id="UP000555103"/>
    </source>
</evidence>
<reference evidence="1 2" key="1">
    <citation type="submission" date="2020-08" db="EMBL/GenBank/DDBJ databases">
        <title>Genomic Encyclopedia of Type Strains, Phase IV (KMG-IV): sequencing the most valuable type-strain genomes for metagenomic binning, comparative biology and taxonomic classification.</title>
        <authorList>
            <person name="Goeker M."/>
        </authorList>
    </citation>
    <scope>NUCLEOTIDE SEQUENCE [LARGE SCALE GENOMIC DNA]</scope>
    <source>
        <strain evidence="1 2">DSM 104969</strain>
    </source>
</reference>
<protein>
    <submittedName>
        <fullName evidence="1">Uncharacterized protein</fullName>
    </submittedName>
</protein>
<organism evidence="1 2">
    <name type="scientific">Dysgonomonas hofstadii</name>
    <dbReference type="NCBI Taxonomy" id="637886"/>
    <lineage>
        <taxon>Bacteria</taxon>
        <taxon>Pseudomonadati</taxon>
        <taxon>Bacteroidota</taxon>
        <taxon>Bacteroidia</taxon>
        <taxon>Bacteroidales</taxon>
        <taxon>Dysgonomonadaceae</taxon>
        <taxon>Dysgonomonas</taxon>
    </lineage>
</organism>
<dbReference type="AlphaFoldDB" id="A0A840CQN1"/>
<keyword evidence="2" id="KW-1185">Reference proteome</keyword>
<dbReference type="Proteomes" id="UP000555103">
    <property type="component" value="Unassembled WGS sequence"/>
</dbReference>